<evidence type="ECO:0000313" key="7">
    <source>
        <dbReference type="Proteomes" id="UP001595075"/>
    </source>
</evidence>
<feature type="coiled-coil region" evidence="4">
    <location>
        <begin position="302"/>
        <end position="329"/>
    </location>
</feature>
<dbReference type="SUPFAM" id="SSF57850">
    <property type="entry name" value="RING/U-box"/>
    <property type="match status" value="1"/>
</dbReference>
<dbReference type="InterPro" id="IPR043145">
    <property type="entry name" value="Znf_ZZ_sf"/>
</dbReference>
<accession>A0ABR4C242</accession>
<evidence type="ECO:0000256" key="4">
    <source>
        <dbReference type="SAM" id="Coils"/>
    </source>
</evidence>
<dbReference type="Proteomes" id="UP001595075">
    <property type="component" value="Unassembled WGS sequence"/>
</dbReference>
<evidence type="ECO:0008006" key="8">
    <source>
        <dbReference type="Google" id="ProtNLM"/>
    </source>
</evidence>
<keyword evidence="1" id="KW-0479">Metal-binding</keyword>
<dbReference type="Gene3D" id="3.30.60.90">
    <property type="match status" value="1"/>
</dbReference>
<keyword evidence="4" id="KW-0175">Coiled coil</keyword>
<proteinExistence type="predicted"/>
<protein>
    <recommendedName>
        <fullName evidence="8">ZZ-type domain-containing protein</fullName>
    </recommendedName>
</protein>
<reference evidence="6 7" key="1">
    <citation type="journal article" date="2024" name="Commun. Biol.">
        <title>Comparative genomic analysis of thermophilic fungi reveals convergent evolutionary adaptations and gene losses.</title>
        <authorList>
            <person name="Steindorff A.S."/>
            <person name="Aguilar-Pontes M.V."/>
            <person name="Robinson A.J."/>
            <person name="Andreopoulos B."/>
            <person name="LaButti K."/>
            <person name="Kuo A."/>
            <person name="Mondo S."/>
            <person name="Riley R."/>
            <person name="Otillar R."/>
            <person name="Haridas S."/>
            <person name="Lipzen A."/>
            <person name="Grimwood J."/>
            <person name="Schmutz J."/>
            <person name="Clum A."/>
            <person name="Reid I.D."/>
            <person name="Moisan M.C."/>
            <person name="Butler G."/>
            <person name="Nguyen T.T.M."/>
            <person name="Dewar K."/>
            <person name="Conant G."/>
            <person name="Drula E."/>
            <person name="Henrissat B."/>
            <person name="Hansel C."/>
            <person name="Singer S."/>
            <person name="Hutchinson M.I."/>
            <person name="de Vries R.P."/>
            <person name="Natvig D.O."/>
            <person name="Powell A.J."/>
            <person name="Tsang A."/>
            <person name="Grigoriev I.V."/>
        </authorList>
    </citation>
    <scope>NUCLEOTIDE SEQUENCE [LARGE SCALE GENOMIC DNA]</scope>
    <source>
        <strain evidence="6 7">CBS 494.80</strain>
    </source>
</reference>
<dbReference type="EMBL" id="JAZHXI010000015">
    <property type="protein sequence ID" value="KAL2063617.1"/>
    <property type="molecule type" value="Genomic_DNA"/>
</dbReference>
<sequence length="495" mass="55305">MDPFSVVVGAVALTEVANKLAGTLTDRYKAFNSAPKQMIEIAGEITLCAGLVDVFAKSVDGSGGAFPRKFEQDAASLVQQCRIILKEINEMIPSGSKKPDYQQRLKYAFRDEKKIVKHQDRLKQVQHMFMFMTTCWMYQLPAPHTGQRPKEPIGSNSFGAFNVSQGPTVQPPMQFSFKGLGGASGNENYEATLTLTPVRSPDVGGSRPVSYHAASPRTSEMPPKAAISNHQKDSLENMRRSPYFSLNLLKSPIKVERYTEAVAAAAPASARIADQKAAEERAAWEKKLAEGKRQGLTQEEKLKMEELKVEEEKKKLLVEKQEKSEVKRDFEPVSKQQAEKDVGKIISGWFSDVENSGNDTFRTTSTSPSPFADPYSNPFSPIVKTSYLTTSNPPRSPMPGTSSYNPPPAGSNYPSYFDRFPPNPAKAPSPSSSTTPPIVRVVDDWDWRCDGCNKKFYYHHLRFKCQDCSNFDFCPQCYPNVWHQHPTSRFLERST</sequence>
<evidence type="ECO:0000256" key="1">
    <source>
        <dbReference type="ARBA" id="ARBA00022723"/>
    </source>
</evidence>
<keyword evidence="2" id="KW-0863">Zinc-finger</keyword>
<name>A0ABR4C242_9HELO</name>
<evidence type="ECO:0000256" key="2">
    <source>
        <dbReference type="ARBA" id="ARBA00022771"/>
    </source>
</evidence>
<evidence type="ECO:0000313" key="6">
    <source>
        <dbReference type="EMBL" id="KAL2063617.1"/>
    </source>
</evidence>
<keyword evidence="3" id="KW-0862">Zinc</keyword>
<comment type="caution">
    <text evidence="6">The sequence shown here is derived from an EMBL/GenBank/DDBJ whole genome shotgun (WGS) entry which is preliminary data.</text>
</comment>
<keyword evidence="7" id="KW-1185">Reference proteome</keyword>
<organism evidence="6 7">
    <name type="scientific">Oculimacula yallundae</name>
    <dbReference type="NCBI Taxonomy" id="86028"/>
    <lineage>
        <taxon>Eukaryota</taxon>
        <taxon>Fungi</taxon>
        <taxon>Dikarya</taxon>
        <taxon>Ascomycota</taxon>
        <taxon>Pezizomycotina</taxon>
        <taxon>Leotiomycetes</taxon>
        <taxon>Helotiales</taxon>
        <taxon>Ploettnerulaceae</taxon>
        <taxon>Oculimacula</taxon>
    </lineage>
</organism>
<gene>
    <name evidence="6" type="ORF">VTL71DRAFT_5422</name>
</gene>
<evidence type="ECO:0000256" key="3">
    <source>
        <dbReference type="ARBA" id="ARBA00022833"/>
    </source>
</evidence>
<evidence type="ECO:0000256" key="5">
    <source>
        <dbReference type="SAM" id="MobiDB-lite"/>
    </source>
</evidence>
<dbReference type="CDD" id="cd02249">
    <property type="entry name" value="ZZ"/>
    <property type="match status" value="1"/>
</dbReference>
<feature type="region of interest" description="Disordered" evidence="5">
    <location>
        <begin position="197"/>
        <end position="225"/>
    </location>
</feature>
<feature type="region of interest" description="Disordered" evidence="5">
    <location>
        <begin position="356"/>
        <end position="435"/>
    </location>
</feature>
<feature type="compositionally biased region" description="Polar residues" evidence="5">
    <location>
        <begin position="386"/>
        <end position="404"/>
    </location>
</feature>